<protein>
    <recommendedName>
        <fullName evidence="4">OmpA-like domain-containing protein</fullName>
    </recommendedName>
</protein>
<dbReference type="PROSITE" id="PS51123">
    <property type="entry name" value="OMPA_2"/>
    <property type="match status" value="1"/>
</dbReference>
<reference evidence="6" key="1">
    <citation type="submission" date="2017-09" db="EMBL/GenBank/DDBJ databases">
        <title>FDA dAtabase for Regulatory Grade micrObial Sequences (FDA-ARGOS): Supporting development and validation of Infectious Disease Dx tests.</title>
        <authorList>
            <person name="Minogue T."/>
            <person name="Wolcott M."/>
            <person name="Wasieloski L."/>
            <person name="Aguilar W."/>
            <person name="Moore D."/>
            <person name="Tallon L."/>
            <person name="Sadzewicz L."/>
            <person name="Ott S."/>
            <person name="Zhao X."/>
            <person name="Nagaraj S."/>
            <person name="Vavikolanu K."/>
            <person name="Aluvathingal J."/>
            <person name="Nadendla S."/>
            <person name="Sichtig H."/>
        </authorList>
    </citation>
    <scope>NUCLEOTIDE SEQUENCE [LARGE SCALE GENOMIC DNA]</scope>
    <source>
        <strain evidence="6">FDAARGOS_394</strain>
    </source>
</reference>
<sequence>MWKLGRLRAAGALGFAVVLTSGCASFRWPWEPPPPPGCEVNYVKGAEWNLGGLKLPINAYGLGTVEVANIKYTGPQAQTLSDSVSAMDQGRRGLCTIIASRAFETMSEKYRAEKFDAMLAINRLIVSYGIDLSKVQTVEAGLALAKSTKEKADVIVPPETFPPQSETEKSSHKVTGLVDAVARKDVAILQSDVKVLYADVKALTASGQVRLQVQPFEPGGSALLAEQRSALVNDFRDALARVPAGRTPSVLLIGYADGQGAADYNVALALRRAETVADLLRRLDFGRKFHTEVTSGGISKSTPTDQARRVEIVVSRTAAPAGLAEG</sequence>
<keyword evidence="6" id="KW-1185">Reference proteome</keyword>
<name>A0A2A7UXI0_COMTR</name>
<proteinExistence type="predicted"/>
<evidence type="ECO:0000256" key="3">
    <source>
        <dbReference type="PROSITE-ProRule" id="PRU00473"/>
    </source>
</evidence>
<keyword evidence="2 3" id="KW-0472">Membrane</keyword>
<dbReference type="Gene3D" id="3.30.1330.60">
    <property type="entry name" value="OmpA-like domain"/>
    <property type="match status" value="1"/>
</dbReference>
<dbReference type="InterPro" id="IPR036737">
    <property type="entry name" value="OmpA-like_sf"/>
</dbReference>
<dbReference type="OrthoDB" id="9782229at2"/>
<dbReference type="InterPro" id="IPR006664">
    <property type="entry name" value="OMP_bac"/>
</dbReference>
<dbReference type="EMBL" id="PDEA01000001">
    <property type="protein sequence ID" value="PEH90025.1"/>
    <property type="molecule type" value="Genomic_DNA"/>
</dbReference>
<evidence type="ECO:0000259" key="4">
    <source>
        <dbReference type="PROSITE" id="PS51123"/>
    </source>
</evidence>
<evidence type="ECO:0000256" key="1">
    <source>
        <dbReference type="ARBA" id="ARBA00004370"/>
    </source>
</evidence>
<organism evidence="5 6">
    <name type="scientific">Comamonas terrigena</name>
    <dbReference type="NCBI Taxonomy" id="32013"/>
    <lineage>
        <taxon>Bacteria</taxon>
        <taxon>Pseudomonadati</taxon>
        <taxon>Pseudomonadota</taxon>
        <taxon>Betaproteobacteria</taxon>
        <taxon>Burkholderiales</taxon>
        <taxon>Comamonadaceae</taxon>
        <taxon>Comamonas</taxon>
    </lineage>
</organism>
<accession>A0A2A7UXI0</accession>
<gene>
    <name evidence="5" type="ORF">CRM82_16785</name>
</gene>
<dbReference type="RefSeq" id="WP_083520261.1">
    <property type="nucleotide sequence ID" value="NZ_DALZSI010000031.1"/>
</dbReference>
<evidence type="ECO:0000313" key="5">
    <source>
        <dbReference type="EMBL" id="PEH90025.1"/>
    </source>
</evidence>
<dbReference type="InterPro" id="IPR006665">
    <property type="entry name" value="OmpA-like"/>
</dbReference>
<dbReference type="Pfam" id="PF00691">
    <property type="entry name" value="OmpA"/>
    <property type="match status" value="1"/>
</dbReference>
<dbReference type="AlphaFoldDB" id="A0A2A7UXI0"/>
<dbReference type="PROSITE" id="PS51257">
    <property type="entry name" value="PROKAR_LIPOPROTEIN"/>
    <property type="match status" value="1"/>
</dbReference>
<dbReference type="PRINTS" id="PR01021">
    <property type="entry name" value="OMPADOMAIN"/>
</dbReference>
<dbReference type="GO" id="GO:0016020">
    <property type="term" value="C:membrane"/>
    <property type="evidence" value="ECO:0007669"/>
    <property type="project" value="UniProtKB-SubCell"/>
</dbReference>
<evidence type="ECO:0000256" key="2">
    <source>
        <dbReference type="ARBA" id="ARBA00023136"/>
    </source>
</evidence>
<comment type="subcellular location">
    <subcellularLocation>
        <location evidence="1">Membrane</location>
    </subcellularLocation>
</comment>
<dbReference type="SUPFAM" id="SSF103088">
    <property type="entry name" value="OmpA-like"/>
    <property type="match status" value="1"/>
</dbReference>
<comment type="caution">
    <text evidence="5">The sequence shown here is derived from an EMBL/GenBank/DDBJ whole genome shotgun (WGS) entry which is preliminary data.</text>
</comment>
<evidence type="ECO:0000313" key="6">
    <source>
        <dbReference type="Proteomes" id="UP000220246"/>
    </source>
</evidence>
<dbReference type="Proteomes" id="UP000220246">
    <property type="component" value="Unassembled WGS sequence"/>
</dbReference>
<feature type="domain" description="OmpA-like" evidence="4">
    <location>
        <begin position="203"/>
        <end position="318"/>
    </location>
</feature>